<dbReference type="InterPro" id="IPR018202">
    <property type="entry name" value="Ser_caboxypep_ser_AS"/>
</dbReference>
<dbReference type="Pfam" id="PF00450">
    <property type="entry name" value="Peptidase_S10"/>
    <property type="match status" value="1"/>
</dbReference>
<feature type="chain" id="PRO_5005140350" description="Carboxypeptidase" evidence="7">
    <location>
        <begin position="19"/>
        <end position="465"/>
    </location>
</feature>
<evidence type="ECO:0000313" key="8">
    <source>
        <dbReference type="EMBL" id="EMG48230.1"/>
    </source>
</evidence>
<dbReference type="GO" id="GO:0004185">
    <property type="term" value="F:serine-type carboxypeptidase activity"/>
    <property type="evidence" value="ECO:0007669"/>
    <property type="project" value="UniProtKB-UniRule"/>
</dbReference>
<protein>
    <recommendedName>
        <fullName evidence="7">Carboxypeptidase</fullName>
        <ecNumber evidence="7">3.4.16.-</ecNumber>
    </recommendedName>
</protein>
<reference evidence="8 9" key="1">
    <citation type="submission" date="2013-02" db="EMBL/GenBank/DDBJ databases">
        <title>Genome sequence of Candida maltosa Xu316, a potential industrial strain for xylitol and ethanol production.</title>
        <authorList>
            <person name="Yu J."/>
            <person name="Wang Q."/>
            <person name="Geng X."/>
            <person name="Bao W."/>
            <person name="He P."/>
            <person name="Cai J."/>
        </authorList>
    </citation>
    <scope>NUCLEOTIDE SEQUENCE [LARGE SCALE GENOMIC DNA]</scope>
    <source>
        <strain evidence="9">Xu316</strain>
    </source>
</reference>
<dbReference type="eggNOG" id="KOG1282">
    <property type="taxonomic scope" value="Eukaryota"/>
</dbReference>
<keyword evidence="4 7" id="KW-0732">Signal</keyword>
<evidence type="ECO:0000256" key="3">
    <source>
        <dbReference type="ARBA" id="ARBA00022670"/>
    </source>
</evidence>
<dbReference type="InterPro" id="IPR033124">
    <property type="entry name" value="Ser_caboxypep_his_AS"/>
</dbReference>
<gene>
    <name evidence="8" type="ORF">G210_1227</name>
</gene>
<dbReference type="InterPro" id="IPR029058">
    <property type="entry name" value="AB_hydrolase_fold"/>
</dbReference>
<organism evidence="8 9">
    <name type="scientific">Candida maltosa (strain Xu316)</name>
    <name type="common">Yeast</name>
    <dbReference type="NCBI Taxonomy" id="1245528"/>
    <lineage>
        <taxon>Eukaryota</taxon>
        <taxon>Fungi</taxon>
        <taxon>Dikarya</taxon>
        <taxon>Ascomycota</taxon>
        <taxon>Saccharomycotina</taxon>
        <taxon>Pichiomycetes</taxon>
        <taxon>Debaryomycetaceae</taxon>
        <taxon>Candida/Lodderomyces clade</taxon>
        <taxon>Candida</taxon>
    </lineage>
</organism>
<evidence type="ECO:0000313" key="9">
    <source>
        <dbReference type="Proteomes" id="UP000011777"/>
    </source>
</evidence>
<dbReference type="PANTHER" id="PTHR11802:SF113">
    <property type="entry name" value="SERINE CARBOXYPEPTIDASE CTSA-4.1"/>
    <property type="match status" value="1"/>
</dbReference>
<name>M3JZ04_CANMX</name>
<evidence type="ECO:0000256" key="7">
    <source>
        <dbReference type="RuleBase" id="RU361156"/>
    </source>
</evidence>
<dbReference type="Gene3D" id="1.10.287.410">
    <property type="match status" value="1"/>
</dbReference>
<dbReference type="InterPro" id="IPR001563">
    <property type="entry name" value="Peptidase_S10"/>
</dbReference>
<dbReference type="AlphaFoldDB" id="M3JZ04"/>
<dbReference type="PANTHER" id="PTHR11802">
    <property type="entry name" value="SERINE PROTEASE FAMILY S10 SERINE CARBOXYPEPTIDASE"/>
    <property type="match status" value="1"/>
</dbReference>
<dbReference type="GO" id="GO:0006508">
    <property type="term" value="P:proteolysis"/>
    <property type="evidence" value="ECO:0007669"/>
    <property type="project" value="UniProtKB-KW"/>
</dbReference>
<dbReference type="PROSITE" id="PS00560">
    <property type="entry name" value="CARBOXYPEPT_SER_HIS"/>
    <property type="match status" value="1"/>
</dbReference>
<dbReference type="Proteomes" id="UP000011777">
    <property type="component" value="Unassembled WGS sequence"/>
</dbReference>
<evidence type="ECO:0000256" key="4">
    <source>
        <dbReference type="ARBA" id="ARBA00022729"/>
    </source>
</evidence>
<dbReference type="OrthoDB" id="443318at2759"/>
<evidence type="ECO:0000256" key="2">
    <source>
        <dbReference type="ARBA" id="ARBA00022645"/>
    </source>
</evidence>
<dbReference type="PROSITE" id="PS00131">
    <property type="entry name" value="CARBOXYPEPT_SER_SER"/>
    <property type="match status" value="1"/>
</dbReference>
<keyword evidence="9" id="KW-1185">Reference proteome</keyword>
<keyword evidence="2 7" id="KW-0121">Carboxypeptidase</keyword>
<dbReference type="HOGENOM" id="CLU_008523_10_4_1"/>
<dbReference type="Gene3D" id="3.40.50.1820">
    <property type="entry name" value="alpha/beta hydrolase"/>
    <property type="match status" value="1"/>
</dbReference>
<comment type="similarity">
    <text evidence="1 7">Belongs to the peptidase S10 family.</text>
</comment>
<dbReference type="EMBL" id="AOGT01001185">
    <property type="protein sequence ID" value="EMG48230.1"/>
    <property type="molecule type" value="Genomic_DNA"/>
</dbReference>
<dbReference type="SUPFAM" id="SSF53474">
    <property type="entry name" value="alpha/beta-Hydrolases"/>
    <property type="match status" value="1"/>
</dbReference>
<dbReference type="OMA" id="DQVYERI"/>
<evidence type="ECO:0000256" key="1">
    <source>
        <dbReference type="ARBA" id="ARBA00009431"/>
    </source>
</evidence>
<sequence length="465" mass="53063">MYSFILILTTFVLSLTTGTRISPQSPFQFPKQNQVTSDQYPGFSLTSSSSSSAVSSLNLDTVNQTTGYFEFSKHGIIDYHYFYWFFQSRNDPATDPIILWLTGGPHCSSSYGLFFELGPSSISPELKPIRNPYSWNNNASVIFLDQPVFTGFSYGDHAIPASSTDELVKNIYIFLQLFFTKFPEFKQNRFHIAGESYAGHYIPSLSHEILSHDDRLFDVSSVMIGNGIIHPLIQIGSYIPMACGAAGHPALVNQSECDQMRESYERFKKYDELCYQYKDFISCVIARRLGQEVAKPFLKTGLNPYDVRKPCVANTSDCYVESQPIDKYLNLPHVQEAIGVPNITFKMCHDEYNLGFELTGDNMKPSHLYLRELLEHDIPVLIYAGDKDFICSWIGLLDVVDSLEYKDFAREPLRLWKNSNGESAGEYKVFDKLKYVRVYNAGHMVPFDQPENSLELLNDWIHHHT</sequence>
<proteinExistence type="inferred from homology"/>
<keyword evidence="6" id="KW-0325">Glycoprotein</keyword>
<feature type="signal peptide" evidence="7">
    <location>
        <begin position="1"/>
        <end position="18"/>
    </location>
</feature>
<dbReference type="EC" id="3.4.16.-" evidence="7"/>
<accession>M3JZ04</accession>
<keyword evidence="3 7" id="KW-0645">Protease</keyword>
<evidence type="ECO:0000256" key="6">
    <source>
        <dbReference type="ARBA" id="ARBA00023180"/>
    </source>
</evidence>
<dbReference type="PRINTS" id="PR00724">
    <property type="entry name" value="CRBOXYPTASEC"/>
</dbReference>
<keyword evidence="5 7" id="KW-0378">Hydrolase</keyword>
<dbReference type="STRING" id="1245528.M3JZ04"/>
<comment type="caution">
    <text evidence="8">The sequence shown here is derived from an EMBL/GenBank/DDBJ whole genome shotgun (WGS) entry which is preliminary data.</text>
</comment>
<evidence type="ECO:0000256" key="5">
    <source>
        <dbReference type="ARBA" id="ARBA00022801"/>
    </source>
</evidence>
<dbReference type="GO" id="GO:0000324">
    <property type="term" value="C:fungal-type vacuole"/>
    <property type="evidence" value="ECO:0007669"/>
    <property type="project" value="TreeGrafter"/>
</dbReference>